<keyword evidence="5" id="KW-1185">Reference proteome</keyword>
<comment type="similarity">
    <text evidence="1">Belongs to the transferase hexapeptide repeat family.</text>
</comment>
<dbReference type="RefSeq" id="WP_201349387.1">
    <property type="nucleotide sequence ID" value="NZ_AP014546.1"/>
</dbReference>
<reference evidence="4 5" key="1">
    <citation type="journal article" date="2008" name="Int. J. Syst. Evol. Microbiol.">
        <title>Neptunomonas japonica sp. nov., an Osedax japonicus symbiont-like bacterium isolated from sediment adjacent to sperm whale carcasses off Kagoshima, Japan.</title>
        <authorList>
            <person name="Miyazaki M."/>
            <person name="Nogi Y."/>
            <person name="Fujiwara Y."/>
            <person name="Kawato M."/>
            <person name="Kubokawa K."/>
            <person name="Horikoshi K."/>
        </authorList>
    </citation>
    <scope>NUCLEOTIDE SEQUENCE [LARGE SCALE GENOMIC DNA]</scope>
    <source>
        <strain evidence="4 5">JAMM 1380</strain>
    </source>
</reference>
<dbReference type="Gene3D" id="3.40.50.20">
    <property type="match status" value="1"/>
</dbReference>
<evidence type="ECO:0000313" key="4">
    <source>
        <dbReference type="EMBL" id="BBB28717.1"/>
    </source>
</evidence>
<dbReference type="PANTHER" id="PTHR43300:SF7">
    <property type="entry name" value="UDP-N-ACETYLBACILLOSAMINE N-ACETYLTRANSFERASE"/>
    <property type="match status" value="1"/>
</dbReference>
<name>A0A7R6PEN2_9GAMM</name>
<dbReference type="EMBL" id="AP014546">
    <property type="protein sequence ID" value="BBB28717.1"/>
    <property type="molecule type" value="Genomic_DNA"/>
</dbReference>
<dbReference type="AlphaFoldDB" id="A0A7R6PEN2"/>
<feature type="domain" description="PglD N-terminal" evidence="3">
    <location>
        <begin position="7"/>
        <end position="85"/>
    </location>
</feature>
<dbReference type="PANTHER" id="PTHR43300">
    <property type="entry name" value="ACETYLTRANSFERASE"/>
    <property type="match status" value="1"/>
</dbReference>
<sequence>MSNAIYAVFGASGFGREVMPLVRQQLQSNGVPLSDIYFVDDSPQSDILNGHVVLSYTQFLLLTAVEKYVVVAIADASIRTLITERCSSDGLGMLSVEAANVFKMDNVLIGKGSILCPFVTLTSNIRIGKGFQANIYSYVAHDCVIGDYVTFAPAVKCNGNIVIADNAYIGTGAIIKQGQPGKPLVIGKGAVVGMGAVVTKNVADGAVVVGNPAKPLRRVGLGGK</sequence>
<dbReference type="InterPro" id="IPR011004">
    <property type="entry name" value="Trimer_LpxA-like_sf"/>
</dbReference>
<feature type="site" description="Increases basicity of active site His" evidence="2">
    <location>
        <position position="142"/>
    </location>
</feature>
<protein>
    <submittedName>
        <fullName evidence="4">Acetyltransferase</fullName>
    </submittedName>
</protein>
<dbReference type="Gene3D" id="2.160.10.10">
    <property type="entry name" value="Hexapeptide repeat proteins"/>
    <property type="match status" value="1"/>
</dbReference>
<gene>
    <name evidence="4" type="ORF">NEJAP_0760</name>
</gene>
<dbReference type="SUPFAM" id="SSF51161">
    <property type="entry name" value="Trimeric LpxA-like enzymes"/>
    <property type="match status" value="1"/>
</dbReference>
<accession>A0A7R6PEN2</accession>
<dbReference type="Pfam" id="PF17836">
    <property type="entry name" value="PglD_N"/>
    <property type="match status" value="1"/>
</dbReference>
<dbReference type="InterPro" id="IPR050179">
    <property type="entry name" value="Trans_hexapeptide_repeat"/>
</dbReference>
<dbReference type="Proteomes" id="UP000595332">
    <property type="component" value="Chromosome"/>
</dbReference>
<evidence type="ECO:0000313" key="5">
    <source>
        <dbReference type="Proteomes" id="UP000595332"/>
    </source>
</evidence>
<keyword evidence="4" id="KW-0808">Transferase</keyword>
<evidence type="ECO:0000256" key="1">
    <source>
        <dbReference type="ARBA" id="ARBA00007274"/>
    </source>
</evidence>
<dbReference type="GO" id="GO:0016740">
    <property type="term" value="F:transferase activity"/>
    <property type="evidence" value="ECO:0007669"/>
    <property type="project" value="UniProtKB-KW"/>
</dbReference>
<dbReference type="InterPro" id="IPR041561">
    <property type="entry name" value="PglD_N"/>
</dbReference>
<evidence type="ECO:0000259" key="3">
    <source>
        <dbReference type="Pfam" id="PF17836"/>
    </source>
</evidence>
<evidence type="ECO:0000256" key="2">
    <source>
        <dbReference type="PIRSR" id="PIRSR620019-1"/>
    </source>
</evidence>
<dbReference type="InterPro" id="IPR020019">
    <property type="entry name" value="AcTrfase_PglD-like"/>
</dbReference>
<dbReference type="CDD" id="cd03360">
    <property type="entry name" value="LbH_AT_putative"/>
    <property type="match status" value="1"/>
</dbReference>
<proteinExistence type="inferred from homology"/>
<feature type="active site" description="Proton acceptor" evidence="2">
    <location>
        <position position="141"/>
    </location>
</feature>
<organism evidence="4 5">
    <name type="scientific">Neptunomonas japonica JAMM 1380</name>
    <dbReference type="NCBI Taxonomy" id="1441457"/>
    <lineage>
        <taxon>Bacteria</taxon>
        <taxon>Pseudomonadati</taxon>
        <taxon>Pseudomonadota</taxon>
        <taxon>Gammaproteobacteria</taxon>
        <taxon>Oceanospirillales</taxon>
        <taxon>Oceanospirillaceae</taxon>
        <taxon>Neptunomonas</taxon>
    </lineage>
</organism>
<dbReference type="KEGG" id="njp:NEJAP_0760"/>